<organism evidence="2 3">
    <name type="scientific">Allochromatium tepidum</name>
    <dbReference type="NCBI Taxonomy" id="553982"/>
    <lineage>
        <taxon>Bacteria</taxon>
        <taxon>Pseudomonadati</taxon>
        <taxon>Pseudomonadota</taxon>
        <taxon>Gammaproteobacteria</taxon>
        <taxon>Chromatiales</taxon>
        <taxon>Chromatiaceae</taxon>
        <taxon>Allochromatium</taxon>
    </lineage>
</organism>
<dbReference type="PANTHER" id="PTHR34203">
    <property type="entry name" value="METHYLTRANSFERASE, FKBM FAMILY PROTEIN"/>
    <property type="match status" value="1"/>
</dbReference>
<evidence type="ECO:0000313" key="2">
    <source>
        <dbReference type="EMBL" id="BCU05879.1"/>
    </source>
</evidence>
<gene>
    <name evidence="2" type="ORF">Atep_05560</name>
</gene>
<feature type="domain" description="Methyltransferase FkbM" evidence="1">
    <location>
        <begin position="98"/>
        <end position="255"/>
    </location>
</feature>
<dbReference type="Pfam" id="PF05050">
    <property type="entry name" value="Methyltransf_21"/>
    <property type="match status" value="1"/>
</dbReference>
<dbReference type="InterPro" id="IPR052514">
    <property type="entry name" value="SAM-dependent_MTase"/>
</dbReference>
<proteinExistence type="predicted"/>
<dbReference type="PANTHER" id="PTHR34203:SF15">
    <property type="entry name" value="SLL1173 PROTEIN"/>
    <property type="match status" value="1"/>
</dbReference>
<keyword evidence="3" id="KW-1185">Reference proteome</keyword>
<dbReference type="InterPro" id="IPR006342">
    <property type="entry name" value="FkbM_mtfrase"/>
</dbReference>
<protein>
    <recommendedName>
        <fullName evidence="1">Methyltransferase FkbM domain-containing protein</fullName>
    </recommendedName>
</protein>
<name>A0ABM7QJG5_9GAMM</name>
<accession>A0ABM7QJG5</accession>
<dbReference type="EMBL" id="AP024563">
    <property type="protein sequence ID" value="BCU05879.1"/>
    <property type="molecule type" value="Genomic_DNA"/>
</dbReference>
<sequence>MLKFLLNKATRIFDSIKKEGWKGYLLRLYLLGQYRRLARLILSGFRVKNKKATVEGIPLTLPDRSAGIAEELSIYGVHEPLATLIYKCLLHPGDIIFDVGTNIGYYVAVASGWLSGQCVVHGFEADPELSQIAEKNCKNFQAKCCVKHLAISDEVGSVKFFVSSVSNWGSLRKINVLNIVDETTVDCKTIDVFCGETGIYPTVIRMDIEGGEILALRGAAKSLERVRLLFIELHCAFLDNNELGEIFDILASAGFARAIWFDRYYDWPWSLPEGARSSLRQGRIEELKDDSLNRKFKVITAFVLRQ</sequence>
<evidence type="ECO:0000259" key="1">
    <source>
        <dbReference type="Pfam" id="PF05050"/>
    </source>
</evidence>
<evidence type="ECO:0000313" key="3">
    <source>
        <dbReference type="Proteomes" id="UP000680679"/>
    </source>
</evidence>
<reference evidence="2 3" key="1">
    <citation type="submission" date="2021-04" db="EMBL/GenBank/DDBJ databases">
        <title>Complete genome sequencing of Allochromatium tepidum strain NZ.</title>
        <authorList>
            <person name="Tsukatani Y."/>
            <person name="Mori H."/>
        </authorList>
    </citation>
    <scope>NUCLEOTIDE SEQUENCE [LARGE SCALE GENOMIC DNA]</scope>
    <source>
        <strain evidence="2 3">NZ</strain>
    </source>
</reference>
<dbReference type="Gene3D" id="3.40.50.150">
    <property type="entry name" value="Vaccinia Virus protein VP39"/>
    <property type="match status" value="1"/>
</dbReference>
<dbReference type="NCBIfam" id="TIGR01444">
    <property type="entry name" value="fkbM_fam"/>
    <property type="match status" value="1"/>
</dbReference>
<dbReference type="Proteomes" id="UP000680679">
    <property type="component" value="Chromosome"/>
</dbReference>
<dbReference type="RefSeq" id="WP_213380185.1">
    <property type="nucleotide sequence ID" value="NZ_AP024563.1"/>
</dbReference>
<dbReference type="InterPro" id="IPR029063">
    <property type="entry name" value="SAM-dependent_MTases_sf"/>
</dbReference>
<dbReference type="SUPFAM" id="SSF53335">
    <property type="entry name" value="S-adenosyl-L-methionine-dependent methyltransferases"/>
    <property type="match status" value="1"/>
</dbReference>